<dbReference type="Proteomes" id="UP001175000">
    <property type="component" value="Unassembled WGS sequence"/>
</dbReference>
<dbReference type="EMBL" id="JAULSU010000006">
    <property type="protein sequence ID" value="KAK0613803.1"/>
    <property type="molecule type" value="Genomic_DNA"/>
</dbReference>
<gene>
    <name evidence="2" type="ORF">B0T14DRAFT_286161</name>
</gene>
<reference evidence="2" key="1">
    <citation type="submission" date="2023-06" db="EMBL/GenBank/DDBJ databases">
        <title>Genome-scale phylogeny and comparative genomics of the fungal order Sordariales.</title>
        <authorList>
            <consortium name="Lawrence Berkeley National Laboratory"/>
            <person name="Hensen N."/>
            <person name="Bonometti L."/>
            <person name="Westerberg I."/>
            <person name="Brannstrom I.O."/>
            <person name="Guillou S."/>
            <person name="Cros-Aarteil S."/>
            <person name="Calhoun S."/>
            <person name="Haridas S."/>
            <person name="Kuo A."/>
            <person name="Mondo S."/>
            <person name="Pangilinan J."/>
            <person name="Riley R."/>
            <person name="Labutti K."/>
            <person name="Andreopoulos B."/>
            <person name="Lipzen A."/>
            <person name="Chen C."/>
            <person name="Yanf M."/>
            <person name="Daum C."/>
            <person name="Ng V."/>
            <person name="Clum A."/>
            <person name="Steindorff A."/>
            <person name="Ohm R."/>
            <person name="Martin F."/>
            <person name="Silar P."/>
            <person name="Natvig D."/>
            <person name="Lalanne C."/>
            <person name="Gautier V."/>
            <person name="Ament-Velasquez S.L."/>
            <person name="Kruys A."/>
            <person name="Hutchinson M.I."/>
            <person name="Powell A.J."/>
            <person name="Barry K."/>
            <person name="Miller A.N."/>
            <person name="Grigoriev I.V."/>
            <person name="Debuchy R."/>
            <person name="Gladieux P."/>
            <person name="Thoren M.H."/>
            <person name="Johannesson H."/>
        </authorList>
    </citation>
    <scope>NUCLEOTIDE SEQUENCE</scope>
    <source>
        <strain evidence="2">CBS 606.72</strain>
    </source>
</reference>
<evidence type="ECO:0000313" key="2">
    <source>
        <dbReference type="EMBL" id="KAK0613803.1"/>
    </source>
</evidence>
<protein>
    <submittedName>
        <fullName evidence="2">Uncharacterized protein</fullName>
    </submittedName>
</protein>
<evidence type="ECO:0000256" key="1">
    <source>
        <dbReference type="SAM" id="MobiDB-lite"/>
    </source>
</evidence>
<comment type="caution">
    <text evidence="2">The sequence shown here is derived from an EMBL/GenBank/DDBJ whole genome shotgun (WGS) entry which is preliminary data.</text>
</comment>
<dbReference type="AlphaFoldDB" id="A0AA39WEB4"/>
<keyword evidence="3" id="KW-1185">Reference proteome</keyword>
<organism evidence="2 3">
    <name type="scientific">Immersiella caudata</name>
    <dbReference type="NCBI Taxonomy" id="314043"/>
    <lineage>
        <taxon>Eukaryota</taxon>
        <taxon>Fungi</taxon>
        <taxon>Dikarya</taxon>
        <taxon>Ascomycota</taxon>
        <taxon>Pezizomycotina</taxon>
        <taxon>Sordariomycetes</taxon>
        <taxon>Sordariomycetidae</taxon>
        <taxon>Sordariales</taxon>
        <taxon>Lasiosphaeriaceae</taxon>
        <taxon>Immersiella</taxon>
    </lineage>
</organism>
<feature type="region of interest" description="Disordered" evidence="1">
    <location>
        <begin position="111"/>
        <end position="214"/>
    </location>
</feature>
<sequence>MLAVASKPNHQGRKHRRRNLKWGWPICCALPLTVREPTLQAHSSDSDQAPGICRSSFKLLRPCNFALFRPLISPSLSLCVLPTSLVMSWKRSACLCPAAVWEMQMQRDLADARPCPAPPASSLLRASPGLPPDRVRRWAAARLPRGGLRSKKKSRGRAKKNNLLALNRSSPTSQDVLPSFDPTGCGDHHQLGHGVSPSPVSSRRDPPSPGLGHH</sequence>
<accession>A0AA39WEB4</accession>
<feature type="compositionally biased region" description="Basic residues" evidence="1">
    <location>
        <begin position="148"/>
        <end position="160"/>
    </location>
</feature>
<evidence type="ECO:0000313" key="3">
    <source>
        <dbReference type="Proteomes" id="UP001175000"/>
    </source>
</evidence>
<name>A0AA39WEB4_9PEZI</name>
<proteinExistence type="predicted"/>
<feature type="compositionally biased region" description="Polar residues" evidence="1">
    <location>
        <begin position="167"/>
        <end position="176"/>
    </location>
</feature>